<dbReference type="InterPro" id="IPR012337">
    <property type="entry name" value="RNaseH-like_sf"/>
</dbReference>
<dbReference type="SUPFAM" id="SSF53098">
    <property type="entry name" value="Ribonuclease H-like"/>
    <property type="match status" value="1"/>
</dbReference>
<gene>
    <name evidence="1" type="ORF">PACLA_8A047790</name>
</gene>
<dbReference type="AlphaFoldDB" id="A0A7D9HX46"/>
<reference evidence="1" key="1">
    <citation type="submission" date="2020-04" db="EMBL/GenBank/DDBJ databases">
        <authorList>
            <person name="Alioto T."/>
            <person name="Alioto T."/>
            <person name="Gomez Garrido J."/>
        </authorList>
    </citation>
    <scope>NUCLEOTIDE SEQUENCE</scope>
    <source>
        <strain evidence="1">A484AB</strain>
    </source>
</reference>
<accession>A0A7D9HX46</accession>
<proteinExistence type="predicted"/>
<evidence type="ECO:0000313" key="1">
    <source>
        <dbReference type="EMBL" id="CAB3995501.1"/>
    </source>
</evidence>
<keyword evidence="1" id="KW-0436">Ligase</keyword>
<sequence>MTSLTPIGRALSIADAQLAAKVASLFFHVYHGDKRLTLSANSFPSRVVVSRIANAFSFDDWSINGMPNDLQYLSPNAHSEFLKCIVKTDRNSLASKMSNSLAISLRCDGSVDRTQIDKIYLMAKAIFRDGKENNIFLGAGEPKERGAVGVHKAILSACSATLGENTEGEEEALLTQSKKVFQRASSFVTYGASVNTGEKNGLWALIDRDFNLPLGDEVPTPMIKIWCAAHRSQLAWKSVTSSIQEVSHLIQQLSSISTFFHASGIRTRELIDAANAEGCCVLSLPRVFEVRWTEFTSSLIEVVLRSWRALVTYFKKSNEKEAAGFLSLLTKKNNLDLLTFIADLLSVFSRYQQQLQSDSATLIDMDRYTSNVKAKVLGLKETALLGGWVEALSEQVSEEEDGTVSLKGVELSSGNARRRRHIHHLYVADTRDIDAIKNEIIESLKEFLTQRFLDQDDIDLLKPFVNLQQSVDLKEVHKQFFKDLDLMELGMEYDDVLSMEDIEHFRKLSLRERFQRFVQSEELPNLKVAFARILAAKPHSADVERLISCSVALKSSGRSRMLLETENLNLYVHYNMPSLDQWDLKGIFSEAAKLEEKLADCEEEPAKKKKKTF</sequence>
<dbReference type="OrthoDB" id="6585618at2759"/>
<keyword evidence="2" id="KW-1185">Reference proteome</keyword>
<dbReference type="Proteomes" id="UP001152795">
    <property type="component" value="Unassembled WGS sequence"/>
</dbReference>
<dbReference type="PANTHER" id="PTHR46880">
    <property type="entry name" value="RAS-ASSOCIATING DOMAIN-CONTAINING PROTEIN"/>
    <property type="match status" value="1"/>
</dbReference>
<dbReference type="EMBL" id="CACRXK020002675">
    <property type="protein sequence ID" value="CAB3995501.1"/>
    <property type="molecule type" value="Genomic_DNA"/>
</dbReference>
<dbReference type="GO" id="GO:0016874">
    <property type="term" value="F:ligase activity"/>
    <property type="evidence" value="ECO:0007669"/>
    <property type="project" value="UniProtKB-KW"/>
</dbReference>
<comment type="caution">
    <text evidence="1">The sequence shown here is derived from an EMBL/GenBank/DDBJ whole genome shotgun (WGS) entry which is preliminary data.</text>
</comment>
<name>A0A7D9HX46_PARCT</name>
<evidence type="ECO:0000313" key="2">
    <source>
        <dbReference type="Proteomes" id="UP001152795"/>
    </source>
</evidence>
<organism evidence="1 2">
    <name type="scientific">Paramuricea clavata</name>
    <name type="common">Red gorgonian</name>
    <name type="synonym">Violescent sea-whip</name>
    <dbReference type="NCBI Taxonomy" id="317549"/>
    <lineage>
        <taxon>Eukaryota</taxon>
        <taxon>Metazoa</taxon>
        <taxon>Cnidaria</taxon>
        <taxon>Anthozoa</taxon>
        <taxon>Octocorallia</taxon>
        <taxon>Malacalcyonacea</taxon>
        <taxon>Plexauridae</taxon>
        <taxon>Paramuricea</taxon>
    </lineage>
</organism>
<protein>
    <submittedName>
        <fullName evidence="1">E3 SUMO- ligase KIAA1586-like isoform X4</fullName>
    </submittedName>
</protein>
<dbReference type="PANTHER" id="PTHR46880:SF5">
    <property type="entry name" value="DUF4371 DOMAIN-CONTAINING PROTEIN"/>
    <property type="match status" value="1"/>
</dbReference>